<proteinExistence type="predicted"/>
<dbReference type="SUPFAM" id="SSF46785">
    <property type="entry name" value="Winged helix' DNA-binding domain"/>
    <property type="match status" value="1"/>
</dbReference>
<feature type="domain" description="HTH gntR-type" evidence="4">
    <location>
        <begin position="1"/>
        <end position="56"/>
    </location>
</feature>
<dbReference type="GO" id="GO:0003677">
    <property type="term" value="F:DNA binding"/>
    <property type="evidence" value="ECO:0007669"/>
    <property type="project" value="UniProtKB-KW"/>
</dbReference>
<dbReference type="SMART" id="SM00345">
    <property type="entry name" value="HTH_GNTR"/>
    <property type="match status" value="1"/>
</dbReference>
<dbReference type="HOGENOM" id="CLU_017584_10_0_9"/>
<evidence type="ECO:0000313" key="5">
    <source>
        <dbReference type="EMBL" id="CDZ24213.1"/>
    </source>
</evidence>
<accession>A0A078KP24</accession>
<organism evidence="5 6">
    <name type="scientific">[Clostridium] cellulosi</name>
    <dbReference type="NCBI Taxonomy" id="29343"/>
    <lineage>
        <taxon>Bacteria</taxon>
        <taxon>Bacillati</taxon>
        <taxon>Bacillota</taxon>
        <taxon>Clostridia</taxon>
        <taxon>Eubacteriales</taxon>
        <taxon>Oscillospiraceae</taxon>
        <taxon>Oscillospiraceae incertae sedis</taxon>
    </lineage>
</organism>
<evidence type="ECO:0000256" key="1">
    <source>
        <dbReference type="ARBA" id="ARBA00023015"/>
    </source>
</evidence>
<dbReference type="EMBL" id="LM995447">
    <property type="protein sequence ID" value="CDZ24213.1"/>
    <property type="molecule type" value="Genomic_DNA"/>
</dbReference>
<gene>
    <name evidence="5" type="ORF">CCDG5_1096</name>
</gene>
<keyword evidence="2" id="KW-0238">DNA-binding</keyword>
<dbReference type="Proteomes" id="UP000032431">
    <property type="component" value="Chromosome I"/>
</dbReference>
<dbReference type="AlphaFoldDB" id="A0A078KP24"/>
<dbReference type="CDD" id="cd07377">
    <property type="entry name" value="WHTH_GntR"/>
    <property type="match status" value="1"/>
</dbReference>
<dbReference type="Gene3D" id="1.10.10.10">
    <property type="entry name" value="Winged helix-like DNA-binding domain superfamily/Winged helix DNA-binding domain"/>
    <property type="match status" value="1"/>
</dbReference>
<dbReference type="PROSITE" id="PS50949">
    <property type="entry name" value="HTH_GNTR"/>
    <property type="match status" value="1"/>
</dbReference>
<keyword evidence="1" id="KW-0805">Transcription regulation</keyword>
<reference evidence="6" key="1">
    <citation type="submission" date="2014-07" db="EMBL/GenBank/DDBJ databases">
        <authorList>
            <person name="Wibberg D."/>
        </authorList>
    </citation>
    <scope>NUCLEOTIDE SEQUENCE [LARGE SCALE GENOMIC DNA]</scope>
    <source>
        <strain evidence="6">DG5</strain>
    </source>
</reference>
<protein>
    <recommendedName>
        <fullName evidence="4">HTH gntR-type domain-containing protein</fullName>
    </recommendedName>
</protein>
<evidence type="ECO:0000313" key="6">
    <source>
        <dbReference type="Proteomes" id="UP000032431"/>
    </source>
</evidence>
<dbReference type="GO" id="GO:0003700">
    <property type="term" value="F:DNA-binding transcription factor activity"/>
    <property type="evidence" value="ECO:0007669"/>
    <property type="project" value="InterPro"/>
</dbReference>
<evidence type="ECO:0000259" key="4">
    <source>
        <dbReference type="PROSITE" id="PS50949"/>
    </source>
</evidence>
<dbReference type="PANTHER" id="PTHR38445:SF9">
    <property type="entry name" value="HTH-TYPE TRANSCRIPTIONAL REPRESSOR YTRA"/>
    <property type="match status" value="1"/>
</dbReference>
<dbReference type="KEGG" id="ccel:CCDG5_1096"/>
<dbReference type="InterPro" id="IPR036388">
    <property type="entry name" value="WH-like_DNA-bd_sf"/>
</dbReference>
<dbReference type="PANTHER" id="PTHR38445">
    <property type="entry name" value="HTH-TYPE TRANSCRIPTIONAL REPRESSOR YTRA"/>
    <property type="match status" value="1"/>
</dbReference>
<evidence type="ECO:0000256" key="2">
    <source>
        <dbReference type="ARBA" id="ARBA00023125"/>
    </source>
</evidence>
<keyword evidence="6" id="KW-1185">Reference proteome</keyword>
<dbReference type="OrthoDB" id="9801546at2"/>
<dbReference type="InterPro" id="IPR036390">
    <property type="entry name" value="WH_DNA-bd_sf"/>
</dbReference>
<evidence type="ECO:0000256" key="3">
    <source>
        <dbReference type="ARBA" id="ARBA00023163"/>
    </source>
</evidence>
<name>A0A078KP24_9FIRM</name>
<dbReference type="PATRIC" id="fig|29343.3.peg.1155"/>
<sequence length="111" mass="12389">MILIGSLKSDEQIPSVRSLSLELSVNPNTIQKAYNELEISGITYSVPGVGRFVSKDAKQKIGSDYKNNIDKIYEISYWLALSGVEHNLVIDMVNKAYDDALNTNKGKDEHQ</sequence>
<dbReference type="InterPro" id="IPR000524">
    <property type="entry name" value="Tscrpt_reg_HTH_GntR"/>
</dbReference>
<dbReference type="Pfam" id="PF00392">
    <property type="entry name" value="GntR"/>
    <property type="match status" value="1"/>
</dbReference>
<dbReference type="STRING" id="29343.CCDG5_1096"/>
<keyword evidence="3" id="KW-0804">Transcription</keyword>